<evidence type="ECO:0000313" key="1">
    <source>
        <dbReference type="EMBL" id="GAA2199064.1"/>
    </source>
</evidence>
<dbReference type="SUPFAM" id="SSF53474">
    <property type="entry name" value="alpha/beta-Hydrolases"/>
    <property type="match status" value="1"/>
</dbReference>
<gene>
    <name evidence="1" type="ORF">GCM10009849_14120</name>
</gene>
<name>A0ABP5NHQ3_9MICC</name>
<keyword evidence="2" id="KW-1185">Reference proteome</keyword>
<dbReference type="InterPro" id="IPR029058">
    <property type="entry name" value="AB_hydrolase_fold"/>
</dbReference>
<proteinExistence type="predicted"/>
<sequence>MSPSNRKPRERLGRAAWLAEGLARDAAYVTIRQLGALGARRRGAAAVGPDGTRVVRTTPAPPSARRPPAVVLIPGIYEPAAFMDPLRLWLEQRGHEVAIVEELGWNLRPLKESASLVAARLEEVGIADALVVAHSKGGLIGKELMVSHPRLAAGMVAASTPFAGHPYSRFAPTPSLRAFNPALPALAALVREQSVNSRIVSVASAVDPVVSRGTQLEGARNVRLPVVGHFRILGHPAFLELLDGVLGEWNCWPVPDR</sequence>
<dbReference type="Gene3D" id="3.40.50.1820">
    <property type="entry name" value="alpha/beta hydrolase"/>
    <property type="match status" value="1"/>
</dbReference>
<comment type="caution">
    <text evidence="1">The sequence shown here is derived from an EMBL/GenBank/DDBJ whole genome shotgun (WGS) entry which is preliminary data.</text>
</comment>
<dbReference type="RefSeq" id="WP_344298944.1">
    <property type="nucleotide sequence ID" value="NZ_BAAAQW010000003.1"/>
</dbReference>
<organism evidence="1 2">
    <name type="scientific">Sinomonas flava</name>
    <dbReference type="NCBI Taxonomy" id="496857"/>
    <lineage>
        <taxon>Bacteria</taxon>
        <taxon>Bacillati</taxon>
        <taxon>Actinomycetota</taxon>
        <taxon>Actinomycetes</taxon>
        <taxon>Micrococcales</taxon>
        <taxon>Micrococcaceae</taxon>
        <taxon>Sinomonas</taxon>
    </lineage>
</organism>
<protein>
    <recommendedName>
        <fullName evidence="3">Alpha/beta hydrolase</fullName>
    </recommendedName>
</protein>
<dbReference type="Proteomes" id="UP001500432">
    <property type="component" value="Unassembled WGS sequence"/>
</dbReference>
<evidence type="ECO:0008006" key="3">
    <source>
        <dbReference type="Google" id="ProtNLM"/>
    </source>
</evidence>
<accession>A0ABP5NHQ3</accession>
<dbReference type="EMBL" id="BAAAQW010000003">
    <property type="protein sequence ID" value="GAA2199064.1"/>
    <property type="molecule type" value="Genomic_DNA"/>
</dbReference>
<evidence type="ECO:0000313" key="2">
    <source>
        <dbReference type="Proteomes" id="UP001500432"/>
    </source>
</evidence>
<reference evidence="2" key="1">
    <citation type="journal article" date="2019" name="Int. J. Syst. Evol. Microbiol.">
        <title>The Global Catalogue of Microorganisms (GCM) 10K type strain sequencing project: providing services to taxonomists for standard genome sequencing and annotation.</title>
        <authorList>
            <consortium name="The Broad Institute Genomics Platform"/>
            <consortium name="The Broad Institute Genome Sequencing Center for Infectious Disease"/>
            <person name="Wu L."/>
            <person name="Ma J."/>
        </authorList>
    </citation>
    <scope>NUCLEOTIDE SEQUENCE [LARGE SCALE GENOMIC DNA]</scope>
    <source>
        <strain evidence="2">JCM 16034</strain>
    </source>
</reference>